<evidence type="ECO:0000313" key="1">
    <source>
        <dbReference type="EMBL" id="ELW70002.1"/>
    </source>
</evidence>
<dbReference type="InParanoid" id="L9L8J3"/>
<dbReference type="STRING" id="246437.L9L8J3"/>
<gene>
    <name evidence="1" type="ORF">TREES_T100019293</name>
</gene>
<reference evidence="2" key="1">
    <citation type="submission" date="2012-07" db="EMBL/GenBank/DDBJ databases">
        <title>Genome of the Chinese tree shrew, a rising model animal genetically related to primates.</title>
        <authorList>
            <person name="Zhang G."/>
            <person name="Fan Y."/>
            <person name="Yao Y."/>
            <person name="Huang Z."/>
        </authorList>
    </citation>
    <scope>NUCLEOTIDE SEQUENCE [LARGE SCALE GENOMIC DNA]</scope>
</reference>
<evidence type="ECO:0000313" key="2">
    <source>
        <dbReference type="Proteomes" id="UP000011518"/>
    </source>
</evidence>
<dbReference type="Proteomes" id="UP000011518">
    <property type="component" value="Unassembled WGS sequence"/>
</dbReference>
<protein>
    <submittedName>
        <fullName evidence="1">Uncharacterized protein</fullName>
    </submittedName>
</protein>
<accession>L9L8J3</accession>
<dbReference type="EMBL" id="KB320510">
    <property type="protein sequence ID" value="ELW70002.1"/>
    <property type="molecule type" value="Genomic_DNA"/>
</dbReference>
<name>L9L8J3_TUPCH</name>
<keyword evidence="2" id="KW-1185">Reference proteome</keyword>
<proteinExistence type="predicted"/>
<sequence length="325" mass="34353">MFCNCRGSGQQLQENLISALPLCRSISLTASILSGFALQAAPERRSLYCKGVDRCLVKPWTDTVGPGGDDWNFRKVNVAVREPRVHDVGSCASGLHPHGCCTVSKGEDATLATAVAVCHHPAHHDARVLGVTACLWPRRAHGVGGGVEDDALHRRVLAKSRGCTNTKQREVVLTAGLEASQVAGRVPPDLRVLVHVACEDLLVSVLQGEVEGLRGEVANVVGQATPPEGQHALLLGDAHGAVHDAFIRLVGGDLLTEALHLQQQLDPLRPGHRGLQCGSGEASGHEVLAKEVISSIVVVGQGVDLGAKQKLKPELEPELESGTQK</sequence>
<dbReference type="AlphaFoldDB" id="L9L8J3"/>
<reference evidence="2" key="2">
    <citation type="journal article" date="2013" name="Nat. Commun.">
        <title>Genome of the Chinese tree shrew.</title>
        <authorList>
            <person name="Fan Y."/>
            <person name="Huang Z.Y."/>
            <person name="Cao C.C."/>
            <person name="Chen C.S."/>
            <person name="Chen Y.X."/>
            <person name="Fan D.D."/>
            <person name="He J."/>
            <person name="Hou H.L."/>
            <person name="Hu L."/>
            <person name="Hu X.T."/>
            <person name="Jiang X.T."/>
            <person name="Lai R."/>
            <person name="Lang Y.S."/>
            <person name="Liang B."/>
            <person name="Liao S.G."/>
            <person name="Mu D."/>
            <person name="Ma Y.Y."/>
            <person name="Niu Y.Y."/>
            <person name="Sun X.Q."/>
            <person name="Xia J.Q."/>
            <person name="Xiao J."/>
            <person name="Xiong Z.Q."/>
            <person name="Xu L."/>
            <person name="Yang L."/>
            <person name="Zhang Y."/>
            <person name="Zhao W."/>
            <person name="Zhao X.D."/>
            <person name="Zheng Y.T."/>
            <person name="Zhou J.M."/>
            <person name="Zhu Y.B."/>
            <person name="Zhang G.J."/>
            <person name="Wang J."/>
            <person name="Yao Y.G."/>
        </authorList>
    </citation>
    <scope>NUCLEOTIDE SEQUENCE [LARGE SCALE GENOMIC DNA]</scope>
</reference>
<organism evidence="1 2">
    <name type="scientific">Tupaia chinensis</name>
    <name type="common">Chinese tree shrew</name>
    <name type="synonym">Tupaia belangeri chinensis</name>
    <dbReference type="NCBI Taxonomy" id="246437"/>
    <lineage>
        <taxon>Eukaryota</taxon>
        <taxon>Metazoa</taxon>
        <taxon>Chordata</taxon>
        <taxon>Craniata</taxon>
        <taxon>Vertebrata</taxon>
        <taxon>Euteleostomi</taxon>
        <taxon>Mammalia</taxon>
        <taxon>Eutheria</taxon>
        <taxon>Euarchontoglires</taxon>
        <taxon>Scandentia</taxon>
        <taxon>Tupaiidae</taxon>
        <taxon>Tupaia</taxon>
    </lineage>
</organism>